<proteinExistence type="predicted"/>
<sequence>MDQMSVGDRHILSVLYAKLDRSAAIATKGIVSEQSWAYLRQAMLVGFSA</sequence>
<keyword evidence="2" id="KW-1185">Reference proteome</keyword>
<evidence type="ECO:0000313" key="2">
    <source>
        <dbReference type="Proteomes" id="UP000199013"/>
    </source>
</evidence>
<accession>A0A1C3P588</accession>
<gene>
    <name evidence="1" type="ORF">FDG2_4372</name>
</gene>
<name>A0A1C3P588_9ACTN</name>
<protein>
    <submittedName>
        <fullName evidence="1">Uncharacterized protein</fullName>
    </submittedName>
</protein>
<evidence type="ECO:0000313" key="1">
    <source>
        <dbReference type="EMBL" id="SBW24982.1"/>
    </source>
</evidence>
<reference evidence="2" key="1">
    <citation type="submission" date="2016-02" db="EMBL/GenBank/DDBJ databases">
        <authorList>
            <person name="Wibberg D."/>
        </authorList>
    </citation>
    <scope>NUCLEOTIDE SEQUENCE [LARGE SCALE GENOMIC DNA]</scope>
</reference>
<dbReference type="EMBL" id="FLUV01001829">
    <property type="protein sequence ID" value="SBW24982.1"/>
    <property type="molecule type" value="Genomic_DNA"/>
</dbReference>
<organism evidence="1 2">
    <name type="scientific">Candidatus Protofrankia californiensis</name>
    <dbReference type="NCBI Taxonomy" id="1839754"/>
    <lineage>
        <taxon>Bacteria</taxon>
        <taxon>Bacillati</taxon>
        <taxon>Actinomycetota</taxon>
        <taxon>Actinomycetes</taxon>
        <taxon>Frankiales</taxon>
        <taxon>Frankiaceae</taxon>
        <taxon>Protofrankia</taxon>
    </lineage>
</organism>
<dbReference type="AlphaFoldDB" id="A0A1C3P588"/>
<dbReference type="Proteomes" id="UP000199013">
    <property type="component" value="Unassembled WGS sequence"/>
</dbReference>